<evidence type="ECO:0000256" key="1">
    <source>
        <dbReference type="ARBA" id="ARBA00022737"/>
    </source>
</evidence>
<dbReference type="PANTHER" id="PTHR24201">
    <property type="entry name" value="ANK_REP_REGION DOMAIN-CONTAINING PROTEIN"/>
    <property type="match status" value="1"/>
</dbReference>
<dbReference type="PROSITE" id="PS50088">
    <property type="entry name" value="ANK_REPEAT"/>
    <property type="match status" value="1"/>
</dbReference>
<feature type="compositionally biased region" description="Polar residues" evidence="4">
    <location>
        <begin position="1021"/>
        <end position="1039"/>
    </location>
</feature>
<evidence type="ECO:0000256" key="5">
    <source>
        <dbReference type="SAM" id="Phobius"/>
    </source>
</evidence>
<evidence type="ECO:0000313" key="6">
    <source>
        <dbReference type="EMBL" id="CAK0806752.1"/>
    </source>
</evidence>
<keyword evidence="5" id="KW-0812">Transmembrane</keyword>
<dbReference type="PANTHER" id="PTHR24201:SF15">
    <property type="entry name" value="ANKYRIN REPEAT DOMAIN-CONTAINING PROTEIN 66"/>
    <property type="match status" value="1"/>
</dbReference>
<keyword evidence="5" id="KW-0472">Membrane</keyword>
<dbReference type="InterPro" id="IPR050776">
    <property type="entry name" value="Ank_Repeat/CDKN_Inhibitor"/>
</dbReference>
<gene>
    <name evidence="6" type="ORF">PCOR1329_LOCUS12865</name>
</gene>
<keyword evidence="5" id="KW-1133">Transmembrane helix</keyword>
<feature type="transmembrane region" description="Helical" evidence="5">
    <location>
        <begin position="776"/>
        <end position="793"/>
    </location>
</feature>
<organism evidence="6 7">
    <name type="scientific">Prorocentrum cordatum</name>
    <dbReference type="NCBI Taxonomy" id="2364126"/>
    <lineage>
        <taxon>Eukaryota</taxon>
        <taxon>Sar</taxon>
        <taxon>Alveolata</taxon>
        <taxon>Dinophyceae</taxon>
        <taxon>Prorocentrales</taxon>
        <taxon>Prorocentraceae</taxon>
        <taxon>Prorocentrum</taxon>
    </lineage>
</organism>
<comment type="caution">
    <text evidence="6">The sequence shown here is derived from an EMBL/GenBank/DDBJ whole genome shotgun (WGS) entry which is preliminary data.</text>
</comment>
<proteinExistence type="predicted"/>
<feature type="transmembrane region" description="Helical" evidence="5">
    <location>
        <begin position="805"/>
        <end position="824"/>
    </location>
</feature>
<evidence type="ECO:0008006" key="8">
    <source>
        <dbReference type="Google" id="ProtNLM"/>
    </source>
</evidence>
<feature type="compositionally biased region" description="Polar residues" evidence="4">
    <location>
        <begin position="967"/>
        <end position="988"/>
    </location>
</feature>
<dbReference type="InterPro" id="IPR002110">
    <property type="entry name" value="Ankyrin_rpt"/>
</dbReference>
<keyword evidence="2 3" id="KW-0040">ANK repeat</keyword>
<dbReference type="Pfam" id="PF13637">
    <property type="entry name" value="Ank_4"/>
    <property type="match status" value="1"/>
</dbReference>
<accession>A0ABN9QP53</accession>
<dbReference type="SUPFAM" id="SSF48403">
    <property type="entry name" value="Ankyrin repeat"/>
    <property type="match status" value="1"/>
</dbReference>
<evidence type="ECO:0000313" key="7">
    <source>
        <dbReference type="Proteomes" id="UP001189429"/>
    </source>
</evidence>
<reference evidence="6" key="1">
    <citation type="submission" date="2023-10" db="EMBL/GenBank/DDBJ databases">
        <authorList>
            <person name="Chen Y."/>
            <person name="Shah S."/>
            <person name="Dougan E. K."/>
            <person name="Thang M."/>
            <person name="Chan C."/>
        </authorList>
    </citation>
    <scope>NUCLEOTIDE SEQUENCE [LARGE SCALE GENOMIC DNA]</scope>
</reference>
<evidence type="ECO:0000256" key="4">
    <source>
        <dbReference type="SAM" id="MobiDB-lite"/>
    </source>
</evidence>
<keyword evidence="7" id="KW-1185">Reference proteome</keyword>
<dbReference type="EMBL" id="CAUYUJ010003780">
    <property type="protein sequence ID" value="CAK0806752.1"/>
    <property type="molecule type" value="Genomic_DNA"/>
</dbReference>
<dbReference type="Gene3D" id="1.25.40.20">
    <property type="entry name" value="Ankyrin repeat-containing domain"/>
    <property type="match status" value="1"/>
</dbReference>
<dbReference type="Proteomes" id="UP001189429">
    <property type="component" value="Unassembled WGS sequence"/>
</dbReference>
<evidence type="ECO:0000256" key="3">
    <source>
        <dbReference type="PROSITE-ProRule" id="PRU00023"/>
    </source>
</evidence>
<evidence type="ECO:0000256" key="2">
    <source>
        <dbReference type="ARBA" id="ARBA00023043"/>
    </source>
</evidence>
<keyword evidence="1" id="KW-0677">Repeat</keyword>
<feature type="compositionally biased region" description="Polar residues" evidence="4">
    <location>
        <begin position="1002"/>
        <end position="1011"/>
    </location>
</feature>
<feature type="region of interest" description="Disordered" evidence="4">
    <location>
        <begin position="946"/>
        <end position="1085"/>
    </location>
</feature>
<protein>
    <recommendedName>
        <fullName evidence="8">Ion transport domain-containing protein</fullName>
    </recommendedName>
</protein>
<dbReference type="InterPro" id="IPR036770">
    <property type="entry name" value="Ankyrin_rpt-contain_sf"/>
</dbReference>
<feature type="repeat" description="ANK" evidence="3">
    <location>
        <begin position="85"/>
        <end position="117"/>
    </location>
</feature>
<sequence length="1085" mass="120804">MAVSVKEREADAESVRRVLNARADVHGKASYWKGEMRNDLEAIHVAAGLGYVPVLQAIIDAVSQREGLDKVPDLVNRYCMMGSDKFYAPIHDAAYLGKADAVTFLLKHRADPSKQNREGNTPLHFIAKQSLLQGYETEQELEAMVRSMIKAKARLDARNLQNRIPLEEAVQDESSFPRRLLHFLAPSFQVATREPATAQQQPSIIHVKSTSSEGGSPMANTKCEHSFLEDMCVLSCLNTDAANQLSHHLSEDPDCHVRVRIDAQKDNAVDHMASLFHMAPEAAAKMLEILLVKPAVEDPGHHPIRTRASLWGLMYHKRMRCTYQADFKAVDVEQQSGLQVRDSTEKEKIRLPQWQWDSDKADKADWKDQVQTERWHADLVQTPAEDQERRDHVYDVDTKVVLLPNILDIDIFMALASTPEAHSCIFAKLSVQGIIYCCWDNLCIPVVYTRLFLNVVDLVVQGYWGLLNISMQSRGAGGSLWLRPSLWWSVVAASVLRDMLNMAWWYRSYAAKYAAHYAKYRAWQSNEKPQAAGEQGASSPASRPPSLHSLWRPQAFLTLHTIFEICLMVSKLGFVWLTFGTTGGAVGDAGQAMLTANTVLQLYKVIYMLRLTNFCKKISTILSAFSSGAICEVMVVTLLFFFSVCLAFAMLSNTPTYTSMGWLFLYRGLLFGDGDALDAMGLQFMCTTDEGGAPSVNNFTQTSVMLLATLLFNIVIMNLTTAVYSAEYDRLEKEAELHFQRERAKACCEILLSLQKIKLPPDDETSPGRSANVLQFLKGSCVFCVIVGILLHLKSHGRGVYCVQLASAVLLAYAQVVTQAVWMASDWFPLREDGEEGPEKEHFLWICYRSDFCEDQFAPNDLDKQVFQEVVEERLGKLDEFMSDRVVRLDAAIDSMNEAFEDKMNCLEARIEKLLQLQHSCVQAAEHVGEGLGMLAGLKQPMVTVDTDQSGATGSDDHLLRQPQVPRASSSGTLEQGLSQALQETSPGKSPVPLRPAAEDSSGLTSPSTPAIGTLRPPVSKQVQFMQSPLLSPQGSSASIGPVSPRPRSPRRTEARNKHTNPRRRQYVNARDSKTHEAVPAPSAS</sequence>
<feature type="transmembrane region" description="Helical" evidence="5">
    <location>
        <begin position="704"/>
        <end position="724"/>
    </location>
</feature>
<feature type="transmembrane region" description="Helical" evidence="5">
    <location>
        <begin position="621"/>
        <end position="651"/>
    </location>
</feature>
<name>A0ABN9QP53_9DINO</name>